<keyword evidence="2" id="KW-1185">Reference proteome</keyword>
<organism evidence="1 2">
    <name type="scientific">Fusarium albosuccineum</name>
    <dbReference type="NCBI Taxonomy" id="1237068"/>
    <lineage>
        <taxon>Eukaryota</taxon>
        <taxon>Fungi</taxon>
        <taxon>Dikarya</taxon>
        <taxon>Ascomycota</taxon>
        <taxon>Pezizomycotina</taxon>
        <taxon>Sordariomycetes</taxon>
        <taxon>Hypocreomycetidae</taxon>
        <taxon>Hypocreales</taxon>
        <taxon>Nectriaceae</taxon>
        <taxon>Fusarium</taxon>
        <taxon>Fusarium decemcellulare species complex</taxon>
    </lineage>
</organism>
<name>A0A8H4L7J4_9HYPO</name>
<gene>
    <name evidence="1" type="ORF">FALBO_10546</name>
</gene>
<evidence type="ECO:0000313" key="2">
    <source>
        <dbReference type="Proteomes" id="UP000554235"/>
    </source>
</evidence>
<proteinExistence type="predicted"/>
<protein>
    <submittedName>
        <fullName evidence="1">Uncharacterized protein</fullName>
    </submittedName>
</protein>
<comment type="caution">
    <text evidence="1">The sequence shown here is derived from an EMBL/GenBank/DDBJ whole genome shotgun (WGS) entry which is preliminary data.</text>
</comment>
<dbReference type="Proteomes" id="UP000554235">
    <property type="component" value="Unassembled WGS sequence"/>
</dbReference>
<dbReference type="OrthoDB" id="10626926at2759"/>
<dbReference type="AlphaFoldDB" id="A0A8H4L7J4"/>
<dbReference type="EMBL" id="JAADYS010001500">
    <property type="protein sequence ID" value="KAF4462643.1"/>
    <property type="molecule type" value="Genomic_DNA"/>
</dbReference>
<evidence type="ECO:0000313" key="1">
    <source>
        <dbReference type="EMBL" id="KAF4462643.1"/>
    </source>
</evidence>
<accession>A0A8H4L7J4</accession>
<reference evidence="1 2" key="1">
    <citation type="submission" date="2020-01" db="EMBL/GenBank/DDBJ databases">
        <title>Identification and distribution of gene clusters putatively required for synthesis of sphingolipid metabolism inhibitors in phylogenetically diverse species of the filamentous fungus Fusarium.</title>
        <authorList>
            <person name="Kim H.-S."/>
            <person name="Busman M."/>
            <person name="Brown D.W."/>
            <person name="Divon H."/>
            <person name="Uhlig S."/>
            <person name="Proctor R.H."/>
        </authorList>
    </citation>
    <scope>NUCLEOTIDE SEQUENCE [LARGE SCALE GENOMIC DNA]</scope>
    <source>
        <strain evidence="1 2">NRRL 20459</strain>
    </source>
</reference>
<sequence>MALVVNPSNQHGYSLLLRWRRRLCSREILQLLHGSRQLTLSVAHPGSVNLDVGAPTSVVVVSPVPGALILMGPVLAPALACLNSSGPASGRHVMSGLARAVRFAACTNLPVQDYVPAGLCRQATAPHLSTYASRTHKVMPFLSFLHVLWLVASPLAEPVLNKWFRSWTYWVTQPIDHPSPLACAEQPVYQIDVLDLVW</sequence>